<evidence type="ECO:0000313" key="2">
    <source>
        <dbReference type="EMBL" id="KPP71915.1"/>
    </source>
</evidence>
<reference evidence="2 3" key="1">
    <citation type="submission" date="2015-08" db="EMBL/GenBank/DDBJ databases">
        <title>The genome of the Asian arowana (Scleropages formosus).</title>
        <authorList>
            <person name="Tan M.H."/>
            <person name="Gan H.M."/>
            <person name="Croft L.J."/>
            <person name="Austin C.M."/>
        </authorList>
    </citation>
    <scope>NUCLEOTIDE SEQUENCE [LARGE SCALE GENOMIC DNA]</scope>
    <source>
        <strain evidence="2">Aro1</strain>
    </source>
</reference>
<gene>
    <name evidence="2" type="ORF">Z043_109126</name>
</gene>
<feature type="region of interest" description="Disordered" evidence="1">
    <location>
        <begin position="201"/>
        <end position="251"/>
    </location>
</feature>
<proteinExistence type="predicted"/>
<feature type="compositionally biased region" description="Polar residues" evidence="1">
    <location>
        <begin position="231"/>
        <end position="243"/>
    </location>
</feature>
<accession>A0A0P7UCU5</accession>
<evidence type="ECO:0000313" key="3">
    <source>
        <dbReference type="Proteomes" id="UP000034805"/>
    </source>
</evidence>
<name>A0A0P7UCU5_SCLFO</name>
<dbReference type="Proteomes" id="UP000034805">
    <property type="component" value="Unassembled WGS sequence"/>
</dbReference>
<organism evidence="2 3">
    <name type="scientific">Scleropages formosus</name>
    <name type="common">Asian bonytongue</name>
    <name type="synonym">Osteoglossum formosum</name>
    <dbReference type="NCBI Taxonomy" id="113540"/>
    <lineage>
        <taxon>Eukaryota</taxon>
        <taxon>Metazoa</taxon>
        <taxon>Chordata</taxon>
        <taxon>Craniata</taxon>
        <taxon>Vertebrata</taxon>
        <taxon>Euteleostomi</taxon>
        <taxon>Actinopterygii</taxon>
        <taxon>Neopterygii</taxon>
        <taxon>Teleostei</taxon>
        <taxon>Osteoglossocephala</taxon>
        <taxon>Osteoglossomorpha</taxon>
        <taxon>Osteoglossiformes</taxon>
        <taxon>Osteoglossidae</taxon>
        <taxon>Scleropages</taxon>
    </lineage>
</organism>
<feature type="region of interest" description="Disordered" evidence="1">
    <location>
        <begin position="21"/>
        <end position="41"/>
    </location>
</feature>
<dbReference type="EMBL" id="JARO02002782">
    <property type="protein sequence ID" value="KPP71915.1"/>
    <property type="molecule type" value="Genomic_DNA"/>
</dbReference>
<comment type="caution">
    <text evidence="2">The sequence shown here is derived from an EMBL/GenBank/DDBJ whole genome shotgun (WGS) entry which is preliminary data.</text>
</comment>
<sequence>MRRHYSRMLMLDDMPAVRVKAEPLESRRGSHPESPKVHGYSNMDVPLLLSKVRPEFSEGLLSDQFHAQTEPVDLSINKTRPSPPAGAVSPRSSPVASAFSPSSSPTVITSVSSGPPPGMPAVLAPGPLVPPTSGLRGQPFLHIVHPASPSSPINLQAGLLPGHARRVPVVVQPAPLTYPDPRSPGSRRTAVMLPLLDKRRAQGKAALSDPNGLPSRQIRSDSDDDDLPNVTLDSVNETGSTALSIARAVQE</sequence>
<dbReference type="STRING" id="113540.ENSSFOP00015010468"/>
<feature type="compositionally biased region" description="Basic and acidic residues" evidence="1">
    <location>
        <begin position="21"/>
        <end position="36"/>
    </location>
</feature>
<feature type="region of interest" description="Disordered" evidence="1">
    <location>
        <begin position="71"/>
        <end position="125"/>
    </location>
</feature>
<dbReference type="AlphaFoldDB" id="A0A0P7UCU5"/>
<feature type="compositionally biased region" description="Low complexity" evidence="1">
    <location>
        <begin position="85"/>
        <end position="113"/>
    </location>
</feature>
<protein>
    <submittedName>
        <fullName evidence="2">Krueppel-like factor 12-like</fullName>
    </submittedName>
</protein>
<evidence type="ECO:0000256" key="1">
    <source>
        <dbReference type="SAM" id="MobiDB-lite"/>
    </source>
</evidence>